<feature type="domain" description="DUF2231" evidence="2">
    <location>
        <begin position="18"/>
        <end position="130"/>
    </location>
</feature>
<dbReference type="Proteomes" id="UP001169006">
    <property type="component" value="Unassembled WGS sequence"/>
</dbReference>
<proteinExistence type="predicted"/>
<evidence type="ECO:0000256" key="1">
    <source>
        <dbReference type="SAM" id="Phobius"/>
    </source>
</evidence>
<name>A0ABT8T1U7_9HYPH</name>
<keyword evidence="1" id="KW-0812">Transmembrane</keyword>
<keyword evidence="4" id="KW-1185">Reference proteome</keyword>
<feature type="transmembrane region" description="Helical" evidence="1">
    <location>
        <begin position="12"/>
        <end position="39"/>
    </location>
</feature>
<organism evidence="3 4">
    <name type="scientific">Rhizobium oryzicola</name>
    <dbReference type="NCBI Taxonomy" id="1232668"/>
    <lineage>
        <taxon>Bacteria</taxon>
        <taxon>Pseudomonadati</taxon>
        <taxon>Pseudomonadota</taxon>
        <taxon>Alphaproteobacteria</taxon>
        <taxon>Hyphomicrobiales</taxon>
        <taxon>Rhizobiaceae</taxon>
        <taxon>Rhizobium/Agrobacterium group</taxon>
        <taxon>Rhizobium</taxon>
    </lineage>
</organism>
<dbReference type="EMBL" id="JAUKWQ010000009">
    <property type="protein sequence ID" value="MDO1584608.1"/>
    <property type="molecule type" value="Genomic_DNA"/>
</dbReference>
<feature type="transmembrane region" description="Helical" evidence="1">
    <location>
        <begin position="51"/>
        <end position="72"/>
    </location>
</feature>
<sequence length="146" mass="15921">MTITEPHTHAYGGYPFSGIFVPFTFVSFSLALATDLLFWQTANLMWQNFSAWLLFAGEVAGGLALIAGLIDLLRSSTRYARPSLFAALLFIVILLVGLLNNFIHAGDGWTAVVPWGLALSAINFVLIIATFGLSASHRSRLYVRVA</sequence>
<comment type="caution">
    <text evidence="3">The sequence shown here is derived from an EMBL/GenBank/DDBJ whole genome shotgun (WGS) entry which is preliminary data.</text>
</comment>
<keyword evidence="1" id="KW-1133">Transmembrane helix</keyword>
<dbReference type="RefSeq" id="WP_302078851.1">
    <property type="nucleotide sequence ID" value="NZ_JAUKWQ010000009.1"/>
</dbReference>
<protein>
    <submittedName>
        <fullName evidence="3">DUF2231 domain-containing protein</fullName>
    </submittedName>
</protein>
<gene>
    <name evidence="3" type="ORF">Q2T52_21180</name>
</gene>
<accession>A0ABT8T1U7</accession>
<evidence type="ECO:0000313" key="4">
    <source>
        <dbReference type="Proteomes" id="UP001169006"/>
    </source>
</evidence>
<evidence type="ECO:0000259" key="2">
    <source>
        <dbReference type="Pfam" id="PF09990"/>
    </source>
</evidence>
<dbReference type="InterPro" id="IPR019251">
    <property type="entry name" value="DUF2231_TM"/>
</dbReference>
<keyword evidence="1" id="KW-0472">Membrane</keyword>
<dbReference type="Pfam" id="PF09990">
    <property type="entry name" value="DUF2231"/>
    <property type="match status" value="1"/>
</dbReference>
<feature type="transmembrane region" description="Helical" evidence="1">
    <location>
        <begin position="115"/>
        <end position="135"/>
    </location>
</feature>
<evidence type="ECO:0000313" key="3">
    <source>
        <dbReference type="EMBL" id="MDO1584608.1"/>
    </source>
</evidence>
<feature type="transmembrane region" description="Helical" evidence="1">
    <location>
        <begin position="84"/>
        <end position="103"/>
    </location>
</feature>
<reference evidence="3" key="1">
    <citation type="journal article" date="2015" name="Int. J. Syst. Evol. Microbiol.">
        <title>Rhizobium oryzicola sp. nov., potential plant-growth-promoting endophytic bacteria isolated from rice roots.</title>
        <authorList>
            <person name="Zhang X.X."/>
            <person name="Gao J.S."/>
            <person name="Cao Y.H."/>
            <person name="Sheirdil R.A."/>
            <person name="Wang X.C."/>
            <person name="Zhang L."/>
        </authorList>
    </citation>
    <scope>NUCLEOTIDE SEQUENCE</scope>
    <source>
        <strain evidence="3">05753</strain>
    </source>
</reference>
<reference evidence="3" key="2">
    <citation type="submission" date="2023-07" db="EMBL/GenBank/DDBJ databases">
        <authorList>
            <person name="Sun H."/>
        </authorList>
    </citation>
    <scope>NUCLEOTIDE SEQUENCE</scope>
    <source>
        <strain evidence="3">05753</strain>
    </source>
</reference>